<sequence length="368" mass="42440">MSFYNVINSYKDFDFESFLNEVDDNDILNILEKDKLDQYDFLALLSPIARKHLEEIAVKAREVHLKHFGKSIVLFTPMYIANYCVNKCAYCSYNFDNSIKRKSMTYEQIDLESRKILETGLKNILILTGEDKKRSSVDYILGAIEVLKKYFDSISIEIYPLSVEDYERMVQAGVDGLSIYQETYDEEVYDRVHLSGPKKNYMFRLDAPERALKANMRSVTIGPLLGLDDWRKETFFGGLHAEYLQDKYPFAEIGVSVPRIRPCTKDFNNIKTVDEVDLVQILLAYRLFLPYASTTVTTREGRFMRDNLIPICISKMSAGVSTEVGGHSLEENAGDEQFEISDSRSVDEVKQAILERGYQPIVKNWMKI</sequence>
<accession>A0A1M5XPG7</accession>
<keyword evidence="8" id="KW-0456">Lyase</keyword>
<dbReference type="InterPro" id="IPR010722">
    <property type="entry name" value="BATS_dom"/>
</dbReference>
<dbReference type="SUPFAM" id="SSF102114">
    <property type="entry name" value="Radical SAM enzymes"/>
    <property type="match status" value="1"/>
</dbReference>
<evidence type="ECO:0000256" key="3">
    <source>
        <dbReference type="ARBA" id="ARBA00022691"/>
    </source>
</evidence>
<keyword evidence="2" id="KW-0004">4Fe-4S</keyword>
<keyword evidence="5" id="KW-0408">Iron</keyword>
<dbReference type="OrthoDB" id="9801120at2"/>
<evidence type="ECO:0000313" key="8">
    <source>
        <dbReference type="EMBL" id="SHI01737.1"/>
    </source>
</evidence>
<dbReference type="SFLD" id="SFLDG01060">
    <property type="entry name" value="BATS_domain_containing"/>
    <property type="match status" value="1"/>
</dbReference>
<proteinExistence type="predicted"/>
<evidence type="ECO:0000256" key="1">
    <source>
        <dbReference type="ARBA" id="ARBA00001966"/>
    </source>
</evidence>
<gene>
    <name evidence="8" type="ORF">SAMN02745180_01788</name>
</gene>
<dbReference type="GO" id="GO:0009228">
    <property type="term" value="P:thiamine biosynthetic process"/>
    <property type="evidence" value="ECO:0007669"/>
    <property type="project" value="InterPro"/>
</dbReference>
<dbReference type="Proteomes" id="UP000184389">
    <property type="component" value="Unassembled WGS sequence"/>
</dbReference>
<dbReference type="PROSITE" id="PS51918">
    <property type="entry name" value="RADICAL_SAM"/>
    <property type="match status" value="1"/>
</dbReference>
<evidence type="ECO:0000313" key="9">
    <source>
        <dbReference type="Proteomes" id="UP000184389"/>
    </source>
</evidence>
<feature type="domain" description="Radical SAM core" evidence="7">
    <location>
        <begin position="70"/>
        <end position="286"/>
    </location>
</feature>
<dbReference type="InterPro" id="IPR034428">
    <property type="entry name" value="ThiH/NoCL/HydG-like"/>
</dbReference>
<evidence type="ECO:0000259" key="7">
    <source>
        <dbReference type="PROSITE" id="PS51918"/>
    </source>
</evidence>
<keyword evidence="3" id="KW-0949">S-adenosyl-L-methionine</keyword>
<dbReference type="SFLD" id="SFLDS00029">
    <property type="entry name" value="Radical_SAM"/>
    <property type="match status" value="1"/>
</dbReference>
<dbReference type="CDD" id="cd01335">
    <property type="entry name" value="Radical_SAM"/>
    <property type="match status" value="1"/>
</dbReference>
<dbReference type="SFLD" id="SFLDF00301">
    <property type="entry name" value="2-iminoacetate_synthase_(ThiH)"/>
    <property type="match status" value="1"/>
</dbReference>
<dbReference type="Pfam" id="PF06968">
    <property type="entry name" value="BATS"/>
    <property type="match status" value="1"/>
</dbReference>
<dbReference type="STRING" id="1123281.SAMN02745180_01788"/>
<dbReference type="NCBIfam" id="TIGR02351">
    <property type="entry name" value="thiH"/>
    <property type="match status" value="1"/>
</dbReference>
<dbReference type="GO" id="GO:0016829">
    <property type="term" value="F:lyase activity"/>
    <property type="evidence" value="ECO:0007669"/>
    <property type="project" value="UniProtKB-KW"/>
</dbReference>
<dbReference type="SMART" id="SM00876">
    <property type="entry name" value="BATS"/>
    <property type="match status" value="1"/>
</dbReference>
<dbReference type="PANTHER" id="PTHR43583">
    <property type="entry name" value="2-IMINOACETATE SYNTHASE"/>
    <property type="match status" value="1"/>
</dbReference>
<dbReference type="EMBL" id="FQXR01000007">
    <property type="protein sequence ID" value="SHI01737.1"/>
    <property type="molecule type" value="Genomic_DNA"/>
</dbReference>
<dbReference type="AlphaFoldDB" id="A0A1M5XPG7"/>
<keyword evidence="9" id="KW-1185">Reference proteome</keyword>
<evidence type="ECO:0000256" key="4">
    <source>
        <dbReference type="ARBA" id="ARBA00022723"/>
    </source>
</evidence>
<dbReference type="InterPro" id="IPR013785">
    <property type="entry name" value="Aldolase_TIM"/>
</dbReference>
<dbReference type="Pfam" id="PF04055">
    <property type="entry name" value="Radical_SAM"/>
    <property type="match status" value="1"/>
</dbReference>
<organism evidence="8 9">
    <name type="scientific">Sporanaerobacter acetigenes DSM 13106</name>
    <dbReference type="NCBI Taxonomy" id="1123281"/>
    <lineage>
        <taxon>Bacteria</taxon>
        <taxon>Bacillati</taxon>
        <taxon>Bacillota</taxon>
        <taxon>Tissierellia</taxon>
        <taxon>Tissierellales</taxon>
        <taxon>Sporanaerobacteraceae</taxon>
        <taxon>Sporanaerobacter</taxon>
    </lineage>
</organism>
<comment type="cofactor">
    <cofactor evidence="1">
        <name>[4Fe-4S] cluster</name>
        <dbReference type="ChEBI" id="CHEBI:49883"/>
    </cofactor>
</comment>
<dbReference type="InterPro" id="IPR012726">
    <property type="entry name" value="ThiH"/>
</dbReference>
<name>A0A1M5XPG7_9FIRM</name>
<dbReference type="GO" id="GO:0005506">
    <property type="term" value="F:iron ion binding"/>
    <property type="evidence" value="ECO:0007669"/>
    <property type="project" value="InterPro"/>
</dbReference>
<dbReference type="Gene3D" id="3.20.20.70">
    <property type="entry name" value="Aldolase class I"/>
    <property type="match status" value="1"/>
</dbReference>
<evidence type="ECO:0000256" key="5">
    <source>
        <dbReference type="ARBA" id="ARBA00023004"/>
    </source>
</evidence>
<keyword evidence="4" id="KW-0479">Metal-binding</keyword>
<keyword evidence="6" id="KW-0411">Iron-sulfur</keyword>
<evidence type="ECO:0000256" key="6">
    <source>
        <dbReference type="ARBA" id="ARBA00023014"/>
    </source>
</evidence>
<reference evidence="8 9" key="1">
    <citation type="submission" date="2016-11" db="EMBL/GenBank/DDBJ databases">
        <authorList>
            <person name="Jaros S."/>
            <person name="Januszkiewicz K."/>
            <person name="Wedrychowicz H."/>
        </authorList>
    </citation>
    <scope>NUCLEOTIDE SEQUENCE [LARGE SCALE GENOMIC DNA]</scope>
    <source>
        <strain evidence="8 9">DSM 13106</strain>
    </source>
</reference>
<dbReference type="InterPro" id="IPR007197">
    <property type="entry name" value="rSAM"/>
</dbReference>
<protein>
    <submittedName>
        <fullName evidence="8">Tyrosine lyase ThiH</fullName>
    </submittedName>
</protein>
<dbReference type="SFLD" id="SFLDG01081">
    <property type="entry name" value="cleavage_of_the_Ca-Cb_bond_in"/>
    <property type="match status" value="1"/>
</dbReference>
<dbReference type="GO" id="GO:0051539">
    <property type="term" value="F:4 iron, 4 sulfur cluster binding"/>
    <property type="evidence" value="ECO:0007669"/>
    <property type="project" value="UniProtKB-KW"/>
</dbReference>
<dbReference type="RefSeq" id="WP_072744448.1">
    <property type="nucleotide sequence ID" value="NZ_FQXR01000007.1"/>
</dbReference>
<dbReference type="PANTHER" id="PTHR43583:SF1">
    <property type="entry name" value="2-IMINOACETATE SYNTHASE"/>
    <property type="match status" value="1"/>
</dbReference>
<evidence type="ECO:0000256" key="2">
    <source>
        <dbReference type="ARBA" id="ARBA00022485"/>
    </source>
</evidence>
<dbReference type="InterPro" id="IPR058240">
    <property type="entry name" value="rSAM_sf"/>
</dbReference>